<comment type="cofactor">
    <cofactor evidence="1">
        <name>Mg(2+)</name>
        <dbReference type="ChEBI" id="CHEBI:18420"/>
    </cofactor>
</comment>
<evidence type="ECO:0000256" key="5">
    <source>
        <dbReference type="ARBA" id="ARBA00022723"/>
    </source>
</evidence>
<evidence type="ECO:0000256" key="3">
    <source>
        <dbReference type="ARBA" id="ARBA00022679"/>
    </source>
</evidence>
<evidence type="ECO:0000256" key="2">
    <source>
        <dbReference type="ARBA" id="ARBA00022649"/>
    </source>
</evidence>
<dbReference type="GO" id="GO:0016779">
    <property type="term" value="F:nucleotidyltransferase activity"/>
    <property type="evidence" value="ECO:0007669"/>
    <property type="project" value="UniProtKB-KW"/>
</dbReference>
<dbReference type="AlphaFoldDB" id="A0A0G1Q9D5"/>
<keyword evidence="8" id="KW-0460">Magnesium</keyword>
<dbReference type="Pfam" id="PF01909">
    <property type="entry name" value="NTP_transf_2"/>
    <property type="match status" value="1"/>
</dbReference>
<dbReference type="Gene3D" id="3.30.460.10">
    <property type="entry name" value="Beta Polymerase, domain 2"/>
    <property type="match status" value="1"/>
</dbReference>
<accession>A0A0G1Q9D5</accession>
<dbReference type="InterPro" id="IPR002934">
    <property type="entry name" value="Polymerase_NTP_transf_dom"/>
</dbReference>
<comment type="similarity">
    <text evidence="9">Belongs to the MntA antitoxin family.</text>
</comment>
<gene>
    <name evidence="11" type="ORF">UX22_C0028G0014</name>
</gene>
<dbReference type="EMBL" id="LCLJ01000028">
    <property type="protein sequence ID" value="KKU14348.1"/>
    <property type="molecule type" value="Genomic_DNA"/>
</dbReference>
<dbReference type="PANTHER" id="PTHR33571:SF14">
    <property type="entry name" value="PROTEIN ADENYLYLTRANSFERASE MJ0435-RELATED"/>
    <property type="match status" value="1"/>
</dbReference>
<evidence type="ECO:0000256" key="4">
    <source>
        <dbReference type="ARBA" id="ARBA00022695"/>
    </source>
</evidence>
<evidence type="ECO:0000313" key="11">
    <source>
        <dbReference type="EMBL" id="KKU14348.1"/>
    </source>
</evidence>
<dbReference type="SUPFAM" id="SSF81301">
    <property type="entry name" value="Nucleotidyltransferase"/>
    <property type="match status" value="1"/>
</dbReference>
<evidence type="ECO:0000313" key="12">
    <source>
        <dbReference type="Proteomes" id="UP000034727"/>
    </source>
</evidence>
<evidence type="ECO:0000256" key="1">
    <source>
        <dbReference type="ARBA" id="ARBA00001946"/>
    </source>
</evidence>
<keyword evidence="6" id="KW-0547">Nucleotide-binding</keyword>
<comment type="caution">
    <text evidence="11">The sequence shown here is derived from an EMBL/GenBank/DDBJ whole genome shotgun (WGS) entry which is preliminary data.</text>
</comment>
<dbReference type="InterPro" id="IPR043519">
    <property type="entry name" value="NT_sf"/>
</dbReference>
<keyword evidence="2" id="KW-1277">Toxin-antitoxin system</keyword>
<keyword evidence="3" id="KW-0808">Transferase</keyword>
<keyword evidence="4" id="KW-0548">Nucleotidyltransferase</keyword>
<dbReference type="GO" id="GO:0046872">
    <property type="term" value="F:metal ion binding"/>
    <property type="evidence" value="ECO:0007669"/>
    <property type="project" value="UniProtKB-KW"/>
</dbReference>
<organism evidence="11 12">
    <name type="scientific">Candidatus Jorgensenbacteria bacterium GW2011_GWA2_45_9</name>
    <dbReference type="NCBI Taxonomy" id="1618663"/>
    <lineage>
        <taxon>Bacteria</taxon>
        <taxon>Candidatus Joergenseniibacteriota</taxon>
    </lineage>
</organism>
<evidence type="ECO:0000256" key="9">
    <source>
        <dbReference type="ARBA" id="ARBA00038276"/>
    </source>
</evidence>
<dbReference type="Proteomes" id="UP000034727">
    <property type="component" value="Unassembled WGS sequence"/>
</dbReference>
<keyword evidence="5" id="KW-0479">Metal-binding</keyword>
<evidence type="ECO:0000256" key="6">
    <source>
        <dbReference type="ARBA" id="ARBA00022741"/>
    </source>
</evidence>
<reference evidence="11 12" key="1">
    <citation type="journal article" date="2015" name="Nature">
        <title>rRNA introns, odd ribosomes, and small enigmatic genomes across a large radiation of phyla.</title>
        <authorList>
            <person name="Brown C.T."/>
            <person name="Hug L.A."/>
            <person name="Thomas B.C."/>
            <person name="Sharon I."/>
            <person name="Castelle C.J."/>
            <person name="Singh A."/>
            <person name="Wilkins M.J."/>
            <person name="Williams K.H."/>
            <person name="Banfield J.F."/>
        </authorList>
    </citation>
    <scope>NUCLEOTIDE SEQUENCE [LARGE SCALE GENOMIC DNA]</scope>
</reference>
<dbReference type="PANTHER" id="PTHR33571">
    <property type="entry name" value="SSL8005 PROTEIN"/>
    <property type="match status" value="1"/>
</dbReference>
<keyword evidence="7" id="KW-0067">ATP-binding</keyword>
<evidence type="ECO:0000256" key="7">
    <source>
        <dbReference type="ARBA" id="ARBA00022840"/>
    </source>
</evidence>
<feature type="domain" description="Polymerase nucleotidyl transferase" evidence="10">
    <location>
        <begin position="18"/>
        <end position="94"/>
    </location>
</feature>
<dbReference type="GO" id="GO:0005524">
    <property type="term" value="F:ATP binding"/>
    <property type="evidence" value="ECO:0007669"/>
    <property type="project" value="UniProtKB-KW"/>
</dbReference>
<proteinExistence type="inferred from homology"/>
<evidence type="ECO:0000259" key="10">
    <source>
        <dbReference type="Pfam" id="PF01909"/>
    </source>
</evidence>
<protein>
    <submittedName>
        <fullName evidence="11">Polymerase beta domain protein region protein</fullName>
    </submittedName>
</protein>
<name>A0A0G1Q9D5_9BACT</name>
<dbReference type="InterPro" id="IPR052038">
    <property type="entry name" value="Type-VII_TA_antitoxin"/>
</dbReference>
<evidence type="ECO:0000256" key="8">
    <source>
        <dbReference type="ARBA" id="ARBA00022842"/>
    </source>
</evidence>
<sequence length="98" mass="10850">MNKKRNSIDCIKIKVAPILKNAGVLNASIFGSFARGEQTETSDVDLLVEFPQGKTLFDLVDLKMRLEEVLGTRVDVVTPNALSPKLLPFIQNELIPIL</sequence>
<dbReference type="CDD" id="cd05403">
    <property type="entry name" value="NT_KNTase_like"/>
    <property type="match status" value="1"/>
</dbReference>